<dbReference type="InterPro" id="IPR018612">
    <property type="entry name" value="NSRP1_N"/>
</dbReference>
<feature type="domain" description="Nuclear speckle splicing regulatory protein 1 N-terminal" evidence="4">
    <location>
        <begin position="101"/>
        <end position="213"/>
    </location>
</feature>
<dbReference type="RefSeq" id="XP_030999046.1">
    <property type="nucleotide sequence ID" value="XM_031135004.1"/>
</dbReference>
<evidence type="ECO:0000256" key="1">
    <source>
        <dbReference type="ARBA" id="ARBA00010126"/>
    </source>
</evidence>
<dbReference type="InParanoid" id="A0A507B2I3"/>
<evidence type="ECO:0000256" key="3">
    <source>
        <dbReference type="SAM" id="MobiDB-lite"/>
    </source>
</evidence>
<organism evidence="5 6">
    <name type="scientific">Thyridium curvatum</name>
    <dbReference type="NCBI Taxonomy" id="1093900"/>
    <lineage>
        <taxon>Eukaryota</taxon>
        <taxon>Fungi</taxon>
        <taxon>Dikarya</taxon>
        <taxon>Ascomycota</taxon>
        <taxon>Pezizomycotina</taxon>
        <taxon>Sordariomycetes</taxon>
        <taxon>Sordariomycetidae</taxon>
        <taxon>Thyridiales</taxon>
        <taxon>Thyridiaceae</taxon>
        <taxon>Thyridium</taxon>
    </lineage>
</organism>
<dbReference type="EMBL" id="SKBQ01000143">
    <property type="protein sequence ID" value="TPX17335.1"/>
    <property type="molecule type" value="Genomic_DNA"/>
</dbReference>
<dbReference type="STRING" id="1093900.A0A507B2I3"/>
<dbReference type="PANTHER" id="PTHR47845">
    <property type="entry name" value="NUCLEAR SPECKLE SPLICING REGULATORY PROTEIN 1 HOMOLOG"/>
    <property type="match status" value="1"/>
</dbReference>
<sequence length="403" mass="45014">MNKGLSYGLNVKKKPGSKPGPPNRKPVFGDDDGSDDDAQNPGAQEEEITELDDFPIGASDASRQKKQGLGKPRPGGPPSQPPKSKHKAQALGDLSSALSSRKYAEEAEKLDPSIYDYDASYDSFKPVKRAAKADPDRKPQYMSNLKKMAEVRERDRKIAEDKKMQRDREAEGDEYADKEKFVTEAYKKQQEENRRLEEEERRREEEEAKNNRSGGMTGFYKQLLDRGDERHAEIMKAAEDRQKDGPTEGDGTADDDADDGKKEAEMAREINDKGGSVAINEEGQVVDKRQLLKSGLNVGAKKKAEVQREASRDAGRTGPRDGSQGVFSGSKQAMRDRQSRMLEAQYEQALKRSRVEEEAERQKVELASKSRKTESEISSAKERYLARKRAEAEAKKNGLAEGP</sequence>
<feature type="compositionally biased region" description="Basic and acidic residues" evidence="3">
    <location>
        <begin position="302"/>
        <end position="319"/>
    </location>
</feature>
<dbReference type="Pfam" id="PF09745">
    <property type="entry name" value="NSRP1_N"/>
    <property type="match status" value="1"/>
</dbReference>
<feature type="region of interest" description="Disordered" evidence="3">
    <location>
        <begin position="1"/>
        <end position="403"/>
    </location>
</feature>
<feature type="compositionally biased region" description="Basic and acidic residues" evidence="3">
    <location>
        <begin position="223"/>
        <end position="246"/>
    </location>
</feature>
<accession>A0A507B2I3</accession>
<name>A0A507B2I3_9PEZI</name>
<evidence type="ECO:0000259" key="4">
    <source>
        <dbReference type="Pfam" id="PF09745"/>
    </source>
</evidence>
<gene>
    <name evidence="5" type="ORF">E0L32_012190</name>
</gene>
<comment type="caution">
    <text evidence="5">The sequence shown here is derived from an EMBL/GenBank/DDBJ whole genome shotgun (WGS) entry which is preliminary data.</text>
</comment>
<dbReference type="AlphaFoldDB" id="A0A507B2I3"/>
<dbReference type="OrthoDB" id="446635at2759"/>
<feature type="compositionally biased region" description="Basic and acidic residues" evidence="3">
    <location>
        <begin position="259"/>
        <end position="272"/>
    </location>
</feature>
<comment type="similarity">
    <text evidence="1">Belongs to the NSRP1 family.</text>
</comment>
<evidence type="ECO:0000313" key="6">
    <source>
        <dbReference type="Proteomes" id="UP000319257"/>
    </source>
</evidence>
<feature type="compositionally biased region" description="Basic and acidic residues" evidence="3">
    <location>
        <begin position="349"/>
        <end position="403"/>
    </location>
</feature>
<feature type="compositionally biased region" description="Basic and acidic residues" evidence="3">
    <location>
        <begin position="102"/>
        <end position="111"/>
    </location>
</feature>
<feature type="compositionally biased region" description="Basic and acidic residues" evidence="3">
    <location>
        <begin position="147"/>
        <end position="210"/>
    </location>
</feature>
<evidence type="ECO:0000313" key="5">
    <source>
        <dbReference type="EMBL" id="TPX17335.1"/>
    </source>
</evidence>
<feature type="compositionally biased region" description="Acidic residues" evidence="3">
    <location>
        <begin position="29"/>
        <end position="53"/>
    </location>
</feature>
<dbReference type="InterPro" id="IPR053246">
    <property type="entry name" value="NS_splicing_regulatory_protein"/>
</dbReference>
<protein>
    <recommendedName>
        <fullName evidence="4">Nuclear speckle splicing regulatory protein 1 N-terminal domain-containing protein</fullName>
    </recommendedName>
</protein>
<keyword evidence="6" id="KW-1185">Reference proteome</keyword>
<dbReference type="GO" id="GO:0000381">
    <property type="term" value="P:regulation of alternative mRNA splicing, via spliceosome"/>
    <property type="evidence" value="ECO:0007669"/>
    <property type="project" value="InterPro"/>
</dbReference>
<proteinExistence type="inferred from homology"/>
<reference evidence="5 6" key="1">
    <citation type="submission" date="2019-06" db="EMBL/GenBank/DDBJ databases">
        <title>Draft genome sequence of the filamentous fungus Phialemoniopsis curvata isolated from diesel fuel.</title>
        <authorList>
            <person name="Varaljay V.A."/>
            <person name="Lyon W.J."/>
            <person name="Crouch A.L."/>
            <person name="Drake C.E."/>
            <person name="Hollomon J.M."/>
            <person name="Nadeau L.J."/>
            <person name="Nunn H.S."/>
            <person name="Stevenson B.S."/>
            <person name="Bojanowski C.L."/>
            <person name="Crookes-Goodson W.J."/>
        </authorList>
    </citation>
    <scope>NUCLEOTIDE SEQUENCE [LARGE SCALE GENOMIC DNA]</scope>
    <source>
        <strain evidence="5 6">D216</strain>
    </source>
</reference>
<dbReference type="GeneID" id="41979637"/>
<dbReference type="PANTHER" id="PTHR47845:SF1">
    <property type="entry name" value="NUCLEAR SPECKLE SPLICING REGULATORY PROTEIN 1 HOMOLOG"/>
    <property type="match status" value="1"/>
</dbReference>
<dbReference type="Proteomes" id="UP000319257">
    <property type="component" value="Unassembled WGS sequence"/>
</dbReference>
<evidence type="ECO:0000256" key="2">
    <source>
        <dbReference type="ARBA" id="ARBA00023054"/>
    </source>
</evidence>
<keyword evidence="2" id="KW-0175">Coiled coil</keyword>